<protein>
    <submittedName>
        <fullName evidence="1">Major facilitator superfamily general substrate transporter</fullName>
    </submittedName>
</protein>
<dbReference type="InterPro" id="IPR036259">
    <property type="entry name" value="MFS_trans_sf"/>
</dbReference>
<dbReference type="VEuPathDB" id="FungiDB:CCM_03834"/>
<reference evidence="1 2" key="1">
    <citation type="journal article" date="2017" name="BMC Genomics">
        <title>Chromosome level assembly and secondary metabolite potential of the parasitic fungus Cordyceps militaris.</title>
        <authorList>
            <person name="Kramer G.J."/>
            <person name="Nodwell J.R."/>
        </authorList>
    </citation>
    <scope>NUCLEOTIDE SEQUENCE [LARGE SCALE GENOMIC DNA]</scope>
    <source>
        <strain evidence="1 2">ATCC 34164</strain>
    </source>
</reference>
<dbReference type="EMBL" id="CP023327">
    <property type="protein sequence ID" value="ATY66912.1"/>
    <property type="molecule type" value="Genomic_DNA"/>
</dbReference>
<organism evidence="1 2">
    <name type="scientific">Cordyceps militaris</name>
    <name type="common">Caterpillar fungus</name>
    <name type="synonym">Clavaria militaris</name>
    <dbReference type="NCBI Taxonomy" id="73501"/>
    <lineage>
        <taxon>Eukaryota</taxon>
        <taxon>Fungi</taxon>
        <taxon>Dikarya</taxon>
        <taxon>Ascomycota</taxon>
        <taxon>Pezizomycotina</taxon>
        <taxon>Sordariomycetes</taxon>
        <taxon>Hypocreomycetidae</taxon>
        <taxon>Hypocreales</taxon>
        <taxon>Cordycipitaceae</taxon>
        <taxon>Cordyceps</taxon>
    </lineage>
</organism>
<name>A0A2H4SUX6_CORMI</name>
<accession>A0A2H4SUX6</accession>
<dbReference type="VEuPathDB" id="FungiDB:A9K55_000982"/>
<dbReference type="SUPFAM" id="SSF103473">
    <property type="entry name" value="MFS general substrate transporter"/>
    <property type="match status" value="1"/>
</dbReference>
<proteinExistence type="predicted"/>
<evidence type="ECO:0000313" key="2">
    <source>
        <dbReference type="Proteomes" id="UP000323067"/>
    </source>
</evidence>
<sequence length="108" mass="11470">MTSNMDTMSKVQSIRVGNTDESVTETGAEKVINPLKLSWPRKLHIIIAGFACTFNCNLGSSIPSGALDAISAHFGVASRAQLTLLNSLYMVGYVFGPLSEYVGAAGRC</sequence>
<gene>
    <name evidence="1" type="ORF">A9K55_000982</name>
</gene>
<evidence type="ECO:0000313" key="1">
    <source>
        <dbReference type="EMBL" id="ATY66912.1"/>
    </source>
</evidence>
<dbReference type="OrthoDB" id="5141738at2759"/>
<dbReference type="Proteomes" id="UP000323067">
    <property type="component" value="Chromosome ii"/>
</dbReference>
<dbReference type="AlphaFoldDB" id="A0A2H4SUX6"/>